<name>A0A6B0U2W8_IXORI</name>
<dbReference type="EMBL" id="GIFC01000762">
    <property type="protein sequence ID" value="MXU82845.1"/>
    <property type="molecule type" value="Transcribed_RNA"/>
</dbReference>
<accession>A0A6B0U2W8</accession>
<dbReference type="AlphaFoldDB" id="A0A6B0U2W8"/>
<evidence type="ECO:0000313" key="1">
    <source>
        <dbReference type="EMBL" id="MXU82845.1"/>
    </source>
</evidence>
<protein>
    <submittedName>
        <fullName evidence="1">Uncharacterized protein</fullName>
    </submittedName>
</protein>
<proteinExistence type="predicted"/>
<organism evidence="1">
    <name type="scientific">Ixodes ricinus</name>
    <name type="common">Common tick</name>
    <name type="synonym">Acarus ricinus</name>
    <dbReference type="NCBI Taxonomy" id="34613"/>
    <lineage>
        <taxon>Eukaryota</taxon>
        <taxon>Metazoa</taxon>
        <taxon>Ecdysozoa</taxon>
        <taxon>Arthropoda</taxon>
        <taxon>Chelicerata</taxon>
        <taxon>Arachnida</taxon>
        <taxon>Acari</taxon>
        <taxon>Parasitiformes</taxon>
        <taxon>Ixodida</taxon>
        <taxon>Ixodoidea</taxon>
        <taxon>Ixodidae</taxon>
        <taxon>Ixodinae</taxon>
        <taxon>Ixodes</taxon>
    </lineage>
</organism>
<sequence>MHLFCFVYDVWQSAVAGVGEAVDNLVNAGVGASHKTHNSKHRYGDVLEAEQTPHGFAVVSVPHGEELQHWG</sequence>
<reference evidence="1" key="1">
    <citation type="submission" date="2019-12" db="EMBL/GenBank/DDBJ databases">
        <title>An insight into the sialome of adult female Ixodes ricinus ticks feeding for 6 days.</title>
        <authorList>
            <person name="Perner J."/>
            <person name="Ribeiro J.M.C."/>
        </authorList>
    </citation>
    <scope>NUCLEOTIDE SEQUENCE</scope>
    <source>
        <strain evidence="1">Semi-engorged</strain>
        <tissue evidence="1">Salivary glands</tissue>
    </source>
</reference>